<evidence type="ECO:0000256" key="1">
    <source>
        <dbReference type="SAM" id="MobiDB-lite"/>
    </source>
</evidence>
<proteinExistence type="predicted"/>
<name>A0A7M5V9A9_9CNID</name>
<organism evidence="3 4">
    <name type="scientific">Clytia hemisphaerica</name>
    <dbReference type="NCBI Taxonomy" id="252671"/>
    <lineage>
        <taxon>Eukaryota</taxon>
        <taxon>Metazoa</taxon>
        <taxon>Cnidaria</taxon>
        <taxon>Hydrozoa</taxon>
        <taxon>Hydroidolina</taxon>
        <taxon>Leptothecata</taxon>
        <taxon>Obeliida</taxon>
        <taxon>Clytiidae</taxon>
        <taxon>Clytia</taxon>
    </lineage>
</organism>
<dbReference type="InterPro" id="IPR006578">
    <property type="entry name" value="MADF-dom"/>
</dbReference>
<dbReference type="EnsemblMetazoa" id="CLYHEMT006017.1">
    <property type="protein sequence ID" value="CLYHEMP006017.1"/>
    <property type="gene ID" value="CLYHEMG006017"/>
</dbReference>
<feature type="region of interest" description="Disordered" evidence="1">
    <location>
        <begin position="1"/>
        <end position="37"/>
    </location>
</feature>
<accession>A0A7M5V9A9</accession>
<sequence length="273" mass="31920">MEEEIVVLPIEDDDYEEEEEEEPVKKSRRGRPKKKKQVWTTELITNLIELWSGEPSLYIDTQKSKNKDMRTEAIERLRIKMFENGLKITNEEIEKKLHSLKNYYIITSNKVETSKQESEYGVYQPTWAHFESLDFLKDNFTSKALLDNTADDPVIFTEESPVRRKRGRPSKRWLREKDIYEVEDPVEAIPNQQIGDSKSNNLTTDDYFCQMLLSQLKNFESRPKKEYLKLQIQQLVYQTMFADPSVAESDTTNNASQVTMANLNGTTSFVNGH</sequence>
<dbReference type="AlphaFoldDB" id="A0A7M5V9A9"/>
<dbReference type="PANTHER" id="PTHR21505:SF12">
    <property type="entry name" value="MADF DOMAIN-CONTAINING PROTEIN-RELATED"/>
    <property type="match status" value="1"/>
</dbReference>
<keyword evidence="4" id="KW-1185">Reference proteome</keyword>
<dbReference type="PANTHER" id="PTHR21505">
    <property type="entry name" value="MADF DOMAIN-CONTAINING PROTEIN-RELATED"/>
    <property type="match status" value="1"/>
</dbReference>
<dbReference type="PROSITE" id="PS51029">
    <property type="entry name" value="MADF"/>
    <property type="match status" value="1"/>
</dbReference>
<evidence type="ECO:0000259" key="2">
    <source>
        <dbReference type="PROSITE" id="PS51029"/>
    </source>
</evidence>
<evidence type="ECO:0000313" key="3">
    <source>
        <dbReference type="EnsemblMetazoa" id="CLYHEMP006017.1"/>
    </source>
</evidence>
<dbReference type="Pfam" id="PF10545">
    <property type="entry name" value="MADF_DNA_bdg"/>
    <property type="match status" value="1"/>
</dbReference>
<evidence type="ECO:0000313" key="4">
    <source>
        <dbReference type="Proteomes" id="UP000594262"/>
    </source>
</evidence>
<reference evidence="3" key="1">
    <citation type="submission" date="2021-01" db="UniProtKB">
        <authorList>
            <consortium name="EnsemblMetazoa"/>
        </authorList>
    </citation>
    <scope>IDENTIFICATION</scope>
</reference>
<protein>
    <recommendedName>
        <fullName evidence="2">MADF domain-containing protein</fullName>
    </recommendedName>
</protein>
<feature type="compositionally biased region" description="Acidic residues" evidence="1">
    <location>
        <begin position="1"/>
        <end position="22"/>
    </location>
</feature>
<feature type="compositionally biased region" description="Basic residues" evidence="1">
    <location>
        <begin position="26"/>
        <end position="37"/>
    </location>
</feature>
<dbReference type="OrthoDB" id="5978065at2759"/>
<feature type="domain" description="MADF" evidence="2">
    <location>
        <begin position="46"/>
        <end position="141"/>
    </location>
</feature>
<dbReference type="Proteomes" id="UP000594262">
    <property type="component" value="Unplaced"/>
</dbReference>